<dbReference type="EMBL" id="FODH01000003">
    <property type="protein sequence ID" value="SEN81456.1"/>
    <property type="molecule type" value="Genomic_DNA"/>
</dbReference>
<organism evidence="2 3">
    <name type="scientific">Paenibacillus sophorae</name>
    <dbReference type="NCBI Taxonomy" id="1333845"/>
    <lineage>
        <taxon>Bacteria</taxon>
        <taxon>Bacillati</taxon>
        <taxon>Bacillota</taxon>
        <taxon>Bacilli</taxon>
        <taxon>Bacillales</taxon>
        <taxon>Paenibacillaceae</taxon>
        <taxon>Paenibacillus</taxon>
    </lineage>
</organism>
<keyword evidence="4" id="KW-1185">Reference proteome</keyword>
<reference evidence="1 4" key="2">
    <citation type="submission" date="2021-06" db="EMBL/GenBank/DDBJ databases">
        <title>Whole genome sequence of Paenibacillus sophorae DSM23020 for comparative genomics.</title>
        <authorList>
            <person name="Kim M.-J."/>
            <person name="Lee G."/>
            <person name="Shin J.-H."/>
        </authorList>
    </citation>
    <scope>NUCLEOTIDE SEQUENCE [LARGE SCALE GENOMIC DNA]</scope>
    <source>
        <strain evidence="1 4">DSM 23020</strain>
    </source>
</reference>
<dbReference type="STRING" id="1333845.SAMN04487895_10367"/>
<dbReference type="Proteomes" id="UP000683429">
    <property type="component" value="Chromosome"/>
</dbReference>
<accession>A0A1H8JM81</accession>
<dbReference type="OrthoDB" id="1911073at2"/>
<dbReference type="RefSeq" id="WP_036600918.1">
    <property type="nucleotide sequence ID" value="NZ_CP076607.1"/>
</dbReference>
<name>A0A1H8JM81_9BACL</name>
<dbReference type="AlphaFoldDB" id="A0A1H8JM81"/>
<reference evidence="2 3" key="1">
    <citation type="submission" date="2016-10" db="EMBL/GenBank/DDBJ databases">
        <authorList>
            <person name="de Groot N.N."/>
        </authorList>
    </citation>
    <scope>NUCLEOTIDE SEQUENCE [LARGE SCALE GENOMIC DNA]</scope>
    <source>
        <strain evidence="2 3">CGMCC 1.10238</strain>
    </source>
</reference>
<evidence type="ECO:0000313" key="1">
    <source>
        <dbReference type="EMBL" id="QWU13401.1"/>
    </source>
</evidence>
<sequence length="239" mass="27633">MVEINRLDAFLGNPYMLNGIKIYSPTIKEVSNIGQETYYCHLVLSSFDKEKILIDLLKFDIHKYEQICNGNDYEVLTSHPGIRDYITESLSFFTKEDVKFEPATNSFQIGEMGFIDINNYVDVANVIRELNGNLSQEQNNLKPSTNKAKQMLEKMMAFSKKQESKEDYLDLKDIISILSSAPDNGITIFNVGELTIYQVYEQFERVNLKESFIRLLPVWANGHLDKDSKLPEWITKTKF</sequence>
<dbReference type="Proteomes" id="UP000198809">
    <property type="component" value="Unassembled WGS sequence"/>
</dbReference>
<protein>
    <submittedName>
        <fullName evidence="2">Uncharacterized protein</fullName>
    </submittedName>
</protein>
<evidence type="ECO:0000313" key="3">
    <source>
        <dbReference type="Proteomes" id="UP000198809"/>
    </source>
</evidence>
<evidence type="ECO:0000313" key="4">
    <source>
        <dbReference type="Proteomes" id="UP000683429"/>
    </source>
</evidence>
<dbReference type="EMBL" id="CP076607">
    <property type="protein sequence ID" value="QWU13401.1"/>
    <property type="molecule type" value="Genomic_DNA"/>
</dbReference>
<gene>
    <name evidence="1" type="ORF">KP014_15480</name>
    <name evidence="2" type="ORF">SAMN04487895_10367</name>
</gene>
<evidence type="ECO:0000313" key="2">
    <source>
        <dbReference type="EMBL" id="SEN81456.1"/>
    </source>
</evidence>
<proteinExistence type="predicted"/>